<proteinExistence type="predicted"/>
<dbReference type="Gene3D" id="3.30.572.10">
    <property type="entry name" value="Thymidylate synthase/dCMP hydroxymethylase domain"/>
    <property type="match status" value="1"/>
</dbReference>
<sequence>MTEFVTVAADDIARAWLDTILDVYAAPMRKAFHTVTRIGSVSGDGEPRIRRAASDLLTEFELPPLSTVANTIFPAAMARRTPDIADLARRYEEVYPELRRLEPFKNRDGTYFYRLIAYPGPSGPVNQLAGVIANLRAELANDSPKRARFETTLEAPGVARAAVDGTSDVVDSAIAEATPVFAADRDNQLMGFPCLSFLSFQHDKTFLHAAAHYRSQYLMQRGLGNYLGIAQLMRYLAQQVGLLPGRLTVLAGLAYADHVKKSDFLELEALRTALDETAATT</sequence>
<dbReference type="AlphaFoldDB" id="A0A829Q969"/>
<dbReference type="EMBL" id="JAOF01000001">
    <property type="protein sequence ID" value="EUA48787.1"/>
    <property type="molecule type" value="Genomic_DNA"/>
</dbReference>
<dbReference type="InterPro" id="IPR036926">
    <property type="entry name" value="Thymidate_synth/dCMP_Mease_sf"/>
</dbReference>
<evidence type="ECO:0000313" key="1">
    <source>
        <dbReference type="EMBL" id="EUA48787.1"/>
    </source>
</evidence>
<reference evidence="1 2" key="1">
    <citation type="submission" date="2013-12" db="EMBL/GenBank/DDBJ databases">
        <authorList>
            <person name="Madinger N."/>
            <person name="Lenaerts A."/>
            <person name="Ordway D."/>
            <person name="DeGroote M.A."/>
            <person name="Parker T."/>
            <person name="Sizemore C."/>
            <person name="Tallon L.J."/>
            <person name="Sadzewicz L.K."/>
            <person name="Sengamalay N."/>
            <person name="Fraser C.M."/>
            <person name="Hine E."/>
            <person name="Shefchek K.A."/>
            <person name="Das S.P."/>
            <person name="Tettelin H."/>
        </authorList>
    </citation>
    <scope>NUCLEOTIDE SEQUENCE [LARGE SCALE GENOMIC DNA]</scope>
    <source>
        <strain evidence="1 2">21</strain>
    </source>
</reference>
<gene>
    <name evidence="1" type="ORF">I543_1166</name>
</gene>
<dbReference type="SUPFAM" id="SSF55831">
    <property type="entry name" value="Thymidylate synthase/dCMP hydroxymethylase"/>
    <property type="match status" value="1"/>
</dbReference>
<protein>
    <submittedName>
        <fullName evidence="1">Thymidylate synthase family protein</fullName>
    </submittedName>
</protein>
<accession>A0A829Q969</accession>
<evidence type="ECO:0000313" key="2">
    <source>
        <dbReference type="Proteomes" id="UP000020103"/>
    </source>
</evidence>
<comment type="caution">
    <text evidence="1">The sequence shown here is derived from an EMBL/GenBank/DDBJ whole genome shotgun (WGS) entry which is preliminary data.</text>
</comment>
<name>A0A829Q969_9MYCO</name>
<organism evidence="1 2">
    <name type="scientific">Mycobacteroides abscessus 21</name>
    <dbReference type="NCBI Taxonomy" id="1299324"/>
    <lineage>
        <taxon>Bacteria</taxon>
        <taxon>Bacillati</taxon>
        <taxon>Actinomycetota</taxon>
        <taxon>Actinomycetes</taxon>
        <taxon>Mycobacteriales</taxon>
        <taxon>Mycobacteriaceae</taxon>
        <taxon>Mycobacteroides</taxon>
        <taxon>Mycobacteroides abscessus</taxon>
    </lineage>
</organism>
<dbReference type="Proteomes" id="UP000020103">
    <property type="component" value="Unassembled WGS sequence"/>
</dbReference>